<dbReference type="EMBL" id="AGNK02005319">
    <property type="status" value="NOT_ANNOTATED_CDS"/>
    <property type="molecule type" value="Genomic_DNA"/>
</dbReference>
<dbReference type="HOGENOM" id="CLU_1838605_0_0_1"/>
<name>K4AM63_SETIT</name>
<dbReference type="Proteomes" id="UP000004995">
    <property type="component" value="Unassembled WGS sequence"/>
</dbReference>
<dbReference type="PANTHER" id="PTHR33983">
    <property type="entry name" value="OS07G0185900 PROTEIN"/>
    <property type="match status" value="1"/>
</dbReference>
<evidence type="ECO:0000256" key="1">
    <source>
        <dbReference type="SAM" id="MobiDB-lite"/>
    </source>
</evidence>
<keyword evidence="3" id="KW-1185">Reference proteome</keyword>
<evidence type="ECO:0000313" key="2">
    <source>
        <dbReference type="EnsemblPlants" id="KQK86641"/>
    </source>
</evidence>
<protein>
    <submittedName>
        <fullName evidence="2">Uncharacterized protein</fullName>
    </submittedName>
</protein>
<dbReference type="AlphaFoldDB" id="K4AM63"/>
<feature type="region of interest" description="Disordered" evidence="1">
    <location>
        <begin position="13"/>
        <end position="71"/>
    </location>
</feature>
<reference evidence="2" key="2">
    <citation type="submission" date="2018-08" db="UniProtKB">
        <authorList>
            <consortium name="EnsemblPlants"/>
        </authorList>
    </citation>
    <scope>IDENTIFICATION</scope>
    <source>
        <strain evidence="2">Yugu1</strain>
    </source>
</reference>
<evidence type="ECO:0000313" key="3">
    <source>
        <dbReference type="Proteomes" id="UP000004995"/>
    </source>
</evidence>
<feature type="region of interest" description="Disordered" evidence="1">
    <location>
        <begin position="100"/>
        <end position="140"/>
    </location>
</feature>
<accession>K4AM63</accession>
<dbReference type="EnsemblPlants" id="KQK86641">
    <property type="protein sequence ID" value="KQK86641"/>
    <property type="gene ID" value="SETIT_039998mg"/>
</dbReference>
<dbReference type="PANTHER" id="PTHR33983:SF4">
    <property type="match status" value="1"/>
</dbReference>
<organism evidence="2 3">
    <name type="scientific">Setaria italica</name>
    <name type="common">Foxtail millet</name>
    <name type="synonym">Panicum italicum</name>
    <dbReference type="NCBI Taxonomy" id="4555"/>
    <lineage>
        <taxon>Eukaryota</taxon>
        <taxon>Viridiplantae</taxon>
        <taxon>Streptophyta</taxon>
        <taxon>Embryophyta</taxon>
        <taxon>Tracheophyta</taxon>
        <taxon>Spermatophyta</taxon>
        <taxon>Magnoliopsida</taxon>
        <taxon>Liliopsida</taxon>
        <taxon>Poales</taxon>
        <taxon>Poaceae</taxon>
        <taxon>PACMAD clade</taxon>
        <taxon>Panicoideae</taxon>
        <taxon>Panicodae</taxon>
        <taxon>Paniceae</taxon>
        <taxon>Cenchrinae</taxon>
        <taxon>Setaria</taxon>
    </lineage>
</organism>
<sequence length="140" mass="15049">MVVAIEKFPWWPRAPPTDSESKPSRVAGPAVVGLTRPPHPPPTSPLFPFPPLPRLQIPKHPSSRGRKSAPIGSWYGRVCEELLEMGARVAVRSYGHCTQTGRMYYKPPSTPATADSNRNGEEAASGGAGAAAAAVRRQQQ</sequence>
<dbReference type="Gramene" id="KQK86641">
    <property type="protein sequence ID" value="KQK86641"/>
    <property type="gene ID" value="SETIT_039998mg"/>
</dbReference>
<reference evidence="3" key="1">
    <citation type="journal article" date="2012" name="Nat. Biotechnol.">
        <title>Reference genome sequence of the model plant Setaria.</title>
        <authorList>
            <person name="Bennetzen J.L."/>
            <person name="Schmutz J."/>
            <person name="Wang H."/>
            <person name="Percifield R."/>
            <person name="Hawkins J."/>
            <person name="Pontaroli A.C."/>
            <person name="Estep M."/>
            <person name="Feng L."/>
            <person name="Vaughn J.N."/>
            <person name="Grimwood J."/>
            <person name="Jenkins J."/>
            <person name="Barry K."/>
            <person name="Lindquist E."/>
            <person name="Hellsten U."/>
            <person name="Deshpande S."/>
            <person name="Wang X."/>
            <person name="Wu X."/>
            <person name="Mitros T."/>
            <person name="Triplett J."/>
            <person name="Yang X."/>
            <person name="Ye C.Y."/>
            <person name="Mauro-Herrera M."/>
            <person name="Wang L."/>
            <person name="Li P."/>
            <person name="Sharma M."/>
            <person name="Sharma R."/>
            <person name="Ronald P.C."/>
            <person name="Panaud O."/>
            <person name="Kellogg E.A."/>
            <person name="Brutnell T.P."/>
            <person name="Doust A.N."/>
            <person name="Tuskan G.A."/>
            <person name="Rokhsar D."/>
            <person name="Devos K.M."/>
        </authorList>
    </citation>
    <scope>NUCLEOTIDE SEQUENCE [LARGE SCALE GENOMIC DNA]</scope>
    <source>
        <strain evidence="3">cv. Yugu1</strain>
    </source>
</reference>
<proteinExistence type="predicted"/>
<feature type="compositionally biased region" description="Pro residues" evidence="1">
    <location>
        <begin position="37"/>
        <end position="53"/>
    </location>
</feature>
<feature type="compositionally biased region" description="Low complexity" evidence="1">
    <location>
        <begin position="122"/>
        <end position="134"/>
    </location>
</feature>
<dbReference type="InParanoid" id="K4AM63"/>